<evidence type="ECO:0000256" key="1">
    <source>
        <dbReference type="SAM" id="SignalP"/>
    </source>
</evidence>
<dbReference type="Proteomes" id="UP001220395">
    <property type="component" value="Chromosome"/>
</dbReference>
<keyword evidence="1" id="KW-0732">Signal</keyword>
<dbReference type="Pfam" id="PF00188">
    <property type="entry name" value="CAP"/>
    <property type="match status" value="1"/>
</dbReference>
<dbReference type="InterPro" id="IPR035940">
    <property type="entry name" value="CAP_sf"/>
</dbReference>
<dbReference type="PRINTS" id="PR00837">
    <property type="entry name" value="V5TPXLIKE"/>
</dbReference>
<dbReference type="Gene3D" id="3.40.33.10">
    <property type="entry name" value="CAP"/>
    <property type="match status" value="1"/>
</dbReference>
<gene>
    <name evidence="3" type="ORF">PQ455_10255</name>
</gene>
<sequence>MARIGPLFAIACTLAPATTLAGAPSRIDPARIVALHNVERAHVGTAPLIWSDTLAASAAVWARTLARAGRIWHDPQNKVEGENIWMGTRNAYSLTEMLGHWAAEKEQLPDPARWLDNHAAVGHYTQMIWSTTTSVGCAMASDRSNDFLVCRYAPAGNVVGRPPY</sequence>
<proteinExistence type="predicted"/>
<name>A0ABY7TGG7_9SPHN</name>
<dbReference type="PANTHER" id="PTHR10334">
    <property type="entry name" value="CYSTEINE-RICH SECRETORY PROTEIN-RELATED"/>
    <property type="match status" value="1"/>
</dbReference>
<keyword evidence="4" id="KW-1185">Reference proteome</keyword>
<dbReference type="SMART" id="SM00198">
    <property type="entry name" value="SCP"/>
    <property type="match status" value="1"/>
</dbReference>
<evidence type="ECO:0000313" key="4">
    <source>
        <dbReference type="Proteomes" id="UP001220395"/>
    </source>
</evidence>
<evidence type="ECO:0000259" key="2">
    <source>
        <dbReference type="SMART" id="SM00198"/>
    </source>
</evidence>
<dbReference type="SUPFAM" id="SSF55797">
    <property type="entry name" value="PR-1-like"/>
    <property type="match status" value="1"/>
</dbReference>
<feature type="domain" description="SCP" evidence="2">
    <location>
        <begin position="27"/>
        <end position="160"/>
    </location>
</feature>
<dbReference type="EMBL" id="CP117411">
    <property type="protein sequence ID" value="WCT72030.1"/>
    <property type="molecule type" value="Genomic_DNA"/>
</dbReference>
<evidence type="ECO:0000313" key="3">
    <source>
        <dbReference type="EMBL" id="WCT72030.1"/>
    </source>
</evidence>
<dbReference type="PROSITE" id="PS01009">
    <property type="entry name" value="CRISP_1"/>
    <property type="match status" value="1"/>
</dbReference>
<dbReference type="RefSeq" id="WP_273685978.1">
    <property type="nucleotide sequence ID" value="NZ_CP117411.1"/>
</dbReference>
<dbReference type="InterPro" id="IPR002413">
    <property type="entry name" value="V5_allergen-like"/>
</dbReference>
<feature type="chain" id="PRO_5047037734" evidence="1">
    <location>
        <begin position="22"/>
        <end position="164"/>
    </location>
</feature>
<protein>
    <submittedName>
        <fullName evidence="3">CAP domain-containing protein</fullName>
    </submittedName>
</protein>
<accession>A0ABY7TGG7</accession>
<dbReference type="InterPro" id="IPR014044">
    <property type="entry name" value="CAP_dom"/>
</dbReference>
<dbReference type="InterPro" id="IPR018244">
    <property type="entry name" value="Allrgn_V5/Tpx1_CS"/>
</dbReference>
<dbReference type="InterPro" id="IPR001283">
    <property type="entry name" value="CRISP-related"/>
</dbReference>
<organism evidence="3 4">
    <name type="scientific">Sphingomonas naphthae</name>
    <dbReference type="NCBI Taxonomy" id="1813468"/>
    <lineage>
        <taxon>Bacteria</taxon>
        <taxon>Pseudomonadati</taxon>
        <taxon>Pseudomonadota</taxon>
        <taxon>Alphaproteobacteria</taxon>
        <taxon>Sphingomonadales</taxon>
        <taxon>Sphingomonadaceae</taxon>
        <taxon>Sphingomonas</taxon>
    </lineage>
</organism>
<feature type="signal peptide" evidence="1">
    <location>
        <begin position="1"/>
        <end position="21"/>
    </location>
</feature>
<dbReference type="PROSITE" id="PS01010">
    <property type="entry name" value="CRISP_2"/>
    <property type="match status" value="1"/>
</dbReference>
<reference evidence="3 4" key="1">
    <citation type="submission" date="2023-02" db="EMBL/GenBank/DDBJ databases">
        <title>Genome sequence of Sphingomonas naphthae.</title>
        <authorList>
            <person name="Kim S."/>
            <person name="Heo J."/>
            <person name="Kwon S.-W."/>
        </authorList>
    </citation>
    <scope>NUCLEOTIDE SEQUENCE [LARGE SCALE GENOMIC DNA]</scope>
    <source>
        <strain evidence="3 4">KACC 18716</strain>
    </source>
</reference>
<dbReference type="PRINTS" id="PR00838">
    <property type="entry name" value="V5ALLERGEN"/>
</dbReference>